<name>A0ABM3F3G0_SALSA</name>
<evidence type="ECO:0000259" key="3">
    <source>
        <dbReference type="PROSITE" id="PS51004"/>
    </source>
</evidence>
<accession>A0ABM3F3G0</accession>
<dbReference type="InterPro" id="IPR015943">
    <property type="entry name" value="WD40/YVTN_repeat-like_dom_sf"/>
</dbReference>
<dbReference type="RefSeq" id="XP_045577826.1">
    <property type="nucleotide sequence ID" value="XM_045721870.1"/>
</dbReference>
<evidence type="ECO:0000313" key="4">
    <source>
        <dbReference type="Proteomes" id="UP001652741"/>
    </source>
</evidence>
<organism evidence="4 5">
    <name type="scientific">Salmo salar</name>
    <name type="common">Atlantic salmon</name>
    <dbReference type="NCBI Taxonomy" id="8030"/>
    <lineage>
        <taxon>Eukaryota</taxon>
        <taxon>Metazoa</taxon>
        <taxon>Chordata</taxon>
        <taxon>Craniata</taxon>
        <taxon>Vertebrata</taxon>
        <taxon>Euteleostomi</taxon>
        <taxon>Actinopterygii</taxon>
        <taxon>Neopterygii</taxon>
        <taxon>Teleostei</taxon>
        <taxon>Protacanthopterygii</taxon>
        <taxon>Salmoniformes</taxon>
        <taxon>Salmonidae</taxon>
        <taxon>Salmoninae</taxon>
        <taxon>Salmo</taxon>
    </lineage>
</organism>
<reference evidence="5" key="1">
    <citation type="submission" date="2025-08" db="UniProtKB">
        <authorList>
            <consortium name="RefSeq"/>
        </authorList>
    </citation>
    <scope>IDENTIFICATION</scope>
</reference>
<dbReference type="PROSITE" id="PS51004">
    <property type="entry name" value="SEMA"/>
    <property type="match status" value="1"/>
</dbReference>
<dbReference type="InterPro" id="IPR001627">
    <property type="entry name" value="Semap_dom"/>
</dbReference>
<dbReference type="PANTHER" id="PTHR11036">
    <property type="entry name" value="SEMAPHORIN"/>
    <property type="match status" value="1"/>
</dbReference>
<dbReference type="InterPro" id="IPR027231">
    <property type="entry name" value="Semaphorin"/>
</dbReference>
<dbReference type="Gene3D" id="2.130.10.10">
    <property type="entry name" value="YVTN repeat-like/Quinoprotein amine dehydrogenase"/>
    <property type="match status" value="1"/>
</dbReference>
<evidence type="ECO:0000313" key="5">
    <source>
        <dbReference type="RefSeq" id="XP_045577826.1"/>
    </source>
</evidence>
<proteinExistence type="predicted"/>
<protein>
    <submittedName>
        <fullName evidence="5">Semaphorin-4F-like</fullName>
    </submittedName>
</protein>
<keyword evidence="4" id="KW-1185">Reference proteome</keyword>
<dbReference type="Proteomes" id="UP001652741">
    <property type="component" value="Chromosome ssa07"/>
</dbReference>
<evidence type="ECO:0000256" key="2">
    <source>
        <dbReference type="PROSITE-ProRule" id="PRU00352"/>
    </source>
</evidence>
<feature type="domain" description="Sema" evidence="3">
    <location>
        <begin position="1"/>
        <end position="208"/>
    </location>
</feature>
<sequence length="208" mass="23103">MVGPQQFRGLANFSTFLLDRSSGVLFLGARDGILAVDTHNLAKQPHTIVWDVPEEKRRSCVAKGKTEGDCNNYIRLLEFLGDGQIYACGTYAFDPQCAFLNMSSFSLERWEDERVRTETGKGKCPFEPSQHYTAVVAGNNTHCTYTHKQTNKQTGNINIEHSGHPEVSVLSRDATCSTSSCLTLQKQEIGSCPMGRSGSDKSYLLYTY</sequence>
<dbReference type="PANTHER" id="PTHR11036:SF72">
    <property type="entry name" value="SEMAPHORIN-4F"/>
    <property type="match status" value="1"/>
</dbReference>
<dbReference type="GeneID" id="123743770"/>
<evidence type="ECO:0000256" key="1">
    <source>
        <dbReference type="ARBA" id="ARBA00023180"/>
    </source>
</evidence>
<gene>
    <name evidence="5" type="primary">LOC123743770</name>
</gene>
<comment type="caution">
    <text evidence="2">Lacks conserved residue(s) required for the propagation of feature annotation.</text>
</comment>
<dbReference type="SUPFAM" id="SSF101912">
    <property type="entry name" value="Sema domain"/>
    <property type="match status" value="1"/>
</dbReference>
<keyword evidence="1" id="KW-0325">Glycoprotein</keyword>
<dbReference type="InterPro" id="IPR036352">
    <property type="entry name" value="Semap_dom_sf"/>
</dbReference>